<evidence type="ECO:0000313" key="2">
    <source>
        <dbReference type="Proteomes" id="UP001139701"/>
    </source>
</evidence>
<accession>A0A9X1WZJ2</accession>
<keyword evidence="2" id="KW-1185">Reference proteome</keyword>
<name>A0A9X1WZJ2_9GAMM</name>
<reference evidence="1" key="1">
    <citation type="submission" date="2022-02" db="EMBL/GenBank/DDBJ databases">
        <title>Acinetobacter A3.8 sp. nov., isolated from Sediment (Zhairuo Island).</title>
        <authorList>
            <person name="Zheng K."/>
        </authorList>
    </citation>
    <scope>NUCLEOTIDE SEQUENCE</scope>
    <source>
        <strain evidence="1">A3.8</strain>
    </source>
</reference>
<sequence>MSLPFDLKRQYTVPLKIYFDGEVYYEFDEQLNLPINHQFRNQLNIDDPITLSKIAQFNATMYNEVRDTQADLRMNLDIPLQNIKREPEYTEQ</sequence>
<organism evidence="1 2">
    <name type="scientific">Acinetobacter sedimenti</name>
    <dbReference type="NCBI Taxonomy" id="2919922"/>
    <lineage>
        <taxon>Bacteria</taxon>
        <taxon>Pseudomonadati</taxon>
        <taxon>Pseudomonadota</taxon>
        <taxon>Gammaproteobacteria</taxon>
        <taxon>Moraxellales</taxon>
        <taxon>Moraxellaceae</taxon>
        <taxon>Acinetobacter</taxon>
    </lineage>
</organism>
<gene>
    <name evidence="1" type="ORF">MKI79_10640</name>
</gene>
<dbReference type="AlphaFoldDB" id="A0A9X1WZJ2"/>
<proteinExistence type="predicted"/>
<comment type="caution">
    <text evidence="1">The sequence shown here is derived from an EMBL/GenBank/DDBJ whole genome shotgun (WGS) entry which is preliminary data.</text>
</comment>
<dbReference type="RefSeq" id="WP_241573294.1">
    <property type="nucleotide sequence ID" value="NZ_JAKUML010000019.1"/>
</dbReference>
<dbReference type="Proteomes" id="UP001139701">
    <property type="component" value="Unassembled WGS sequence"/>
</dbReference>
<evidence type="ECO:0000313" key="1">
    <source>
        <dbReference type="EMBL" id="MCJ8147343.1"/>
    </source>
</evidence>
<dbReference type="EMBL" id="JAKUML010000019">
    <property type="protein sequence ID" value="MCJ8147343.1"/>
    <property type="molecule type" value="Genomic_DNA"/>
</dbReference>
<protein>
    <submittedName>
        <fullName evidence="1">Uncharacterized protein</fullName>
    </submittedName>
</protein>